<gene>
    <name evidence="2" type="ORF">BIW11_03562</name>
</gene>
<comment type="caution">
    <text evidence="2">The sequence shown here is derived from an EMBL/GenBank/DDBJ whole genome shotgun (WGS) entry which is preliminary data.</text>
</comment>
<evidence type="ECO:0000313" key="2">
    <source>
        <dbReference type="EMBL" id="OQR73554.1"/>
    </source>
</evidence>
<organism evidence="2 3">
    <name type="scientific">Tropilaelaps mercedesae</name>
    <dbReference type="NCBI Taxonomy" id="418985"/>
    <lineage>
        <taxon>Eukaryota</taxon>
        <taxon>Metazoa</taxon>
        <taxon>Ecdysozoa</taxon>
        <taxon>Arthropoda</taxon>
        <taxon>Chelicerata</taxon>
        <taxon>Arachnida</taxon>
        <taxon>Acari</taxon>
        <taxon>Parasitiformes</taxon>
        <taxon>Mesostigmata</taxon>
        <taxon>Gamasina</taxon>
        <taxon>Dermanyssoidea</taxon>
        <taxon>Laelapidae</taxon>
        <taxon>Tropilaelaps</taxon>
    </lineage>
</organism>
<protein>
    <submittedName>
        <fullName evidence="2">Uncharacterized protein</fullName>
    </submittedName>
</protein>
<dbReference type="EMBL" id="MNPL01009722">
    <property type="protein sequence ID" value="OQR73554.1"/>
    <property type="molecule type" value="Genomic_DNA"/>
</dbReference>
<dbReference type="InParanoid" id="A0A1V9XJ36"/>
<sequence>MSGVAQSAVEKKNASAQSSSKKGYLPINEVDSLVLERSSTLRKDPQEEKKVVLEITKKAAFIPPLEGARQVSSARN</sequence>
<keyword evidence="3" id="KW-1185">Reference proteome</keyword>
<name>A0A1V9XJ36_9ACAR</name>
<accession>A0A1V9XJ36</accession>
<proteinExistence type="predicted"/>
<feature type="region of interest" description="Disordered" evidence="1">
    <location>
        <begin position="1"/>
        <end position="22"/>
    </location>
</feature>
<reference evidence="2 3" key="1">
    <citation type="journal article" date="2017" name="Gigascience">
        <title>Draft genome of the honey bee ectoparasitic mite, Tropilaelaps mercedesae, is shaped by the parasitic life history.</title>
        <authorList>
            <person name="Dong X."/>
            <person name="Armstrong S.D."/>
            <person name="Xia D."/>
            <person name="Makepeace B.L."/>
            <person name="Darby A.C."/>
            <person name="Kadowaki T."/>
        </authorList>
    </citation>
    <scope>NUCLEOTIDE SEQUENCE [LARGE SCALE GENOMIC DNA]</scope>
    <source>
        <strain evidence="2">Wuxi-XJTLU</strain>
    </source>
</reference>
<evidence type="ECO:0000256" key="1">
    <source>
        <dbReference type="SAM" id="MobiDB-lite"/>
    </source>
</evidence>
<evidence type="ECO:0000313" key="3">
    <source>
        <dbReference type="Proteomes" id="UP000192247"/>
    </source>
</evidence>
<dbReference type="AlphaFoldDB" id="A0A1V9XJ36"/>
<dbReference type="Proteomes" id="UP000192247">
    <property type="component" value="Unassembled WGS sequence"/>
</dbReference>